<dbReference type="InterPro" id="IPR037152">
    <property type="entry name" value="L-asparaginase_N_sf"/>
</dbReference>
<organism evidence="7 8">
    <name type="scientific">Cupriavidus pauculus</name>
    <dbReference type="NCBI Taxonomy" id="82633"/>
    <lineage>
        <taxon>Bacteria</taxon>
        <taxon>Pseudomonadati</taxon>
        <taxon>Pseudomonadota</taxon>
        <taxon>Betaproteobacteria</taxon>
        <taxon>Burkholderiales</taxon>
        <taxon>Burkholderiaceae</taxon>
        <taxon>Cupriavidus</taxon>
    </lineage>
</organism>
<sequence>MNKPRVAIGSLGGTISMTPPDSGGGAVPTLGAEQLAASVPGLAEVAELTAESLLQLPSASLTAAHLGQCLDWANAQVDAGAAGVVLTQGTDTIEESAYYLDLYWQRDEPLIVTGAMRTPRVAGADGPANLLAAVRTAIAPNSRSRGVLVVMNDTIHSARWVRKSDALSVETFASGDIGVQGRVVEGVPNYFQRPPTRLLAPAAKRPFPKIALLAAAMGDDGDLADAAVAAGYEGIVVSAFGAGHVSAAFADRIERLSKRVPILIATRTGGGRTATNTYGFAGSEIDLVRRGALLCEWLSPVKARLLLGSLLASGCAREDFAEWVSRWGKVCV</sequence>
<dbReference type="EMBL" id="PJRP01000004">
    <property type="protein sequence ID" value="PLQ00261.1"/>
    <property type="molecule type" value="Genomic_DNA"/>
</dbReference>
<feature type="active site" description="O-isoaspartyl threonine intermediate" evidence="3">
    <location>
        <position position="14"/>
    </location>
</feature>
<dbReference type="Gene3D" id="3.40.50.40">
    <property type="match status" value="1"/>
</dbReference>
<dbReference type="RefSeq" id="WP_101681631.1">
    <property type="nucleotide sequence ID" value="NZ_PJRP01000004.1"/>
</dbReference>
<dbReference type="CDD" id="cd08964">
    <property type="entry name" value="L-asparaginase_II"/>
    <property type="match status" value="1"/>
</dbReference>
<gene>
    <name evidence="7" type="ORF">CYJ10_11400</name>
</gene>
<proteinExistence type="inferred from homology"/>
<evidence type="ECO:0000256" key="4">
    <source>
        <dbReference type="PIRSR" id="PIRSR001220-2"/>
    </source>
</evidence>
<evidence type="ECO:0000259" key="5">
    <source>
        <dbReference type="Pfam" id="PF00710"/>
    </source>
</evidence>
<dbReference type="PRINTS" id="PR00139">
    <property type="entry name" value="ASNGLNASE"/>
</dbReference>
<name>A0A2N5CDC0_9BURK</name>
<dbReference type="SFLD" id="SFLDS00057">
    <property type="entry name" value="Glutaminase/Asparaginase"/>
    <property type="match status" value="1"/>
</dbReference>
<dbReference type="Proteomes" id="UP000234341">
    <property type="component" value="Unassembled WGS sequence"/>
</dbReference>
<evidence type="ECO:0000256" key="2">
    <source>
        <dbReference type="ARBA" id="ARBA00022801"/>
    </source>
</evidence>
<dbReference type="Gene3D" id="3.40.50.1170">
    <property type="entry name" value="L-asparaginase, N-terminal domain"/>
    <property type="match status" value="1"/>
</dbReference>
<dbReference type="GO" id="GO:0004067">
    <property type="term" value="F:asparaginase activity"/>
    <property type="evidence" value="ECO:0007669"/>
    <property type="project" value="UniProtKB-UniRule"/>
</dbReference>
<dbReference type="InterPro" id="IPR004550">
    <property type="entry name" value="AsnASE_II"/>
</dbReference>
<dbReference type="OrthoDB" id="9788068at2"/>
<dbReference type="Pfam" id="PF17763">
    <property type="entry name" value="Asparaginase_C"/>
    <property type="match status" value="1"/>
</dbReference>
<dbReference type="InterPro" id="IPR027473">
    <property type="entry name" value="L-asparaginase_C"/>
</dbReference>
<comment type="caution">
    <text evidence="7">The sequence shown here is derived from an EMBL/GenBank/DDBJ whole genome shotgun (WGS) entry which is preliminary data.</text>
</comment>
<evidence type="ECO:0000259" key="6">
    <source>
        <dbReference type="Pfam" id="PF17763"/>
    </source>
</evidence>
<dbReference type="InterPro" id="IPR036152">
    <property type="entry name" value="Asp/glu_Ase-like_sf"/>
</dbReference>
<evidence type="ECO:0000313" key="8">
    <source>
        <dbReference type="Proteomes" id="UP000234341"/>
    </source>
</evidence>
<evidence type="ECO:0000256" key="3">
    <source>
        <dbReference type="PIRSR" id="PIRSR001220-1"/>
    </source>
</evidence>
<evidence type="ECO:0000313" key="7">
    <source>
        <dbReference type="EMBL" id="PLQ00261.1"/>
    </source>
</evidence>
<comment type="similarity">
    <text evidence="1">Belongs to the asparaginase 1 family.</text>
</comment>
<reference evidence="7 8" key="1">
    <citation type="submission" date="2017-12" db="EMBL/GenBank/DDBJ databases">
        <title>Genome sequence of the active heterotrophic nitrifier-denitrifier, Cupriavidus pauculus UM1.</title>
        <authorList>
            <person name="Putonti C."/>
            <person name="Castignetti D."/>
        </authorList>
    </citation>
    <scope>NUCLEOTIDE SEQUENCE [LARGE SCALE GENOMIC DNA]</scope>
    <source>
        <strain evidence="7 8">UM1</strain>
    </source>
</reference>
<feature type="binding site" evidence="4">
    <location>
        <position position="58"/>
    </location>
    <ligand>
        <name>substrate</name>
    </ligand>
</feature>
<dbReference type="PIRSF" id="PIRSF001220">
    <property type="entry name" value="L-ASNase_gatD"/>
    <property type="match status" value="1"/>
</dbReference>
<dbReference type="InterPro" id="IPR040919">
    <property type="entry name" value="Asparaginase_C"/>
</dbReference>
<dbReference type="AlphaFoldDB" id="A0A2N5CDC0"/>
<protein>
    <submittedName>
        <fullName evidence="7">L-asparaginase</fullName>
    </submittedName>
</protein>
<feature type="binding site" evidence="4">
    <location>
        <begin position="90"/>
        <end position="91"/>
    </location>
    <ligand>
        <name>substrate</name>
    </ligand>
</feature>
<dbReference type="Pfam" id="PF00710">
    <property type="entry name" value="Asparaginase"/>
    <property type="match status" value="1"/>
</dbReference>
<dbReference type="PROSITE" id="PS51732">
    <property type="entry name" value="ASN_GLN_ASE_3"/>
    <property type="match status" value="1"/>
</dbReference>
<accession>A0A2N5CDC0</accession>
<dbReference type="SMART" id="SM00870">
    <property type="entry name" value="Asparaginase"/>
    <property type="match status" value="1"/>
</dbReference>
<dbReference type="GO" id="GO:0006528">
    <property type="term" value="P:asparagine metabolic process"/>
    <property type="evidence" value="ECO:0007669"/>
    <property type="project" value="InterPro"/>
</dbReference>
<keyword evidence="2" id="KW-0378">Hydrolase</keyword>
<dbReference type="PANTHER" id="PTHR11707">
    <property type="entry name" value="L-ASPARAGINASE"/>
    <property type="match status" value="1"/>
</dbReference>
<dbReference type="InterPro" id="IPR006034">
    <property type="entry name" value="Asparaginase/glutaminase-like"/>
</dbReference>
<feature type="domain" description="L-asparaginase N-terminal" evidence="5">
    <location>
        <begin position="5"/>
        <end position="194"/>
    </location>
</feature>
<dbReference type="InterPro" id="IPR027474">
    <property type="entry name" value="L-asparaginase_N"/>
</dbReference>
<dbReference type="PANTHER" id="PTHR11707:SF28">
    <property type="entry name" value="60 KDA LYSOPHOSPHOLIPASE"/>
    <property type="match status" value="1"/>
</dbReference>
<feature type="domain" description="Asparaginase/glutaminase C-terminal" evidence="6">
    <location>
        <begin position="209"/>
        <end position="323"/>
    </location>
</feature>
<evidence type="ECO:0000256" key="1">
    <source>
        <dbReference type="ARBA" id="ARBA00010518"/>
    </source>
</evidence>
<dbReference type="PIRSF" id="PIRSF500176">
    <property type="entry name" value="L_ASNase"/>
    <property type="match status" value="1"/>
</dbReference>
<dbReference type="SUPFAM" id="SSF53774">
    <property type="entry name" value="Glutaminase/Asparaginase"/>
    <property type="match status" value="1"/>
</dbReference>